<sequence length="131" mass="15297">MEYSGFASKEFFVIQGKDIRFADKLYYSPAQQKYSLWTGDSKNGHFLSCICIFCHLPVSIGSVWFLVKKAIRFWFLPEALSPDRVERLFEVDKATVKFLFVCMCYINKCFEYENVICSRKFFAKASLGFVD</sequence>
<gene>
    <name evidence="2" type="ORF">DPMN_036931</name>
</gene>
<keyword evidence="1" id="KW-1133">Transmembrane helix</keyword>
<accession>A0A9D4MCH9</accession>
<protein>
    <submittedName>
        <fullName evidence="2">Uncharacterized protein</fullName>
    </submittedName>
</protein>
<proteinExistence type="predicted"/>
<comment type="caution">
    <text evidence="2">The sequence shown here is derived from an EMBL/GenBank/DDBJ whole genome shotgun (WGS) entry which is preliminary data.</text>
</comment>
<dbReference type="AlphaFoldDB" id="A0A9D4MCH9"/>
<dbReference type="EMBL" id="JAIWYP010000002">
    <property type="protein sequence ID" value="KAH3873694.1"/>
    <property type="molecule type" value="Genomic_DNA"/>
</dbReference>
<evidence type="ECO:0000313" key="2">
    <source>
        <dbReference type="EMBL" id="KAH3873694.1"/>
    </source>
</evidence>
<evidence type="ECO:0000313" key="3">
    <source>
        <dbReference type="Proteomes" id="UP000828390"/>
    </source>
</evidence>
<keyword evidence="3" id="KW-1185">Reference proteome</keyword>
<name>A0A9D4MCH9_DREPO</name>
<keyword evidence="1" id="KW-0472">Membrane</keyword>
<feature type="transmembrane region" description="Helical" evidence="1">
    <location>
        <begin position="45"/>
        <end position="67"/>
    </location>
</feature>
<organism evidence="2 3">
    <name type="scientific">Dreissena polymorpha</name>
    <name type="common">Zebra mussel</name>
    <name type="synonym">Mytilus polymorpha</name>
    <dbReference type="NCBI Taxonomy" id="45954"/>
    <lineage>
        <taxon>Eukaryota</taxon>
        <taxon>Metazoa</taxon>
        <taxon>Spiralia</taxon>
        <taxon>Lophotrochozoa</taxon>
        <taxon>Mollusca</taxon>
        <taxon>Bivalvia</taxon>
        <taxon>Autobranchia</taxon>
        <taxon>Heteroconchia</taxon>
        <taxon>Euheterodonta</taxon>
        <taxon>Imparidentia</taxon>
        <taxon>Neoheterodontei</taxon>
        <taxon>Myida</taxon>
        <taxon>Dreissenoidea</taxon>
        <taxon>Dreissenidae</taxon>
        <taxon>Dreissena</taxon>
    </lineage>
</organism>
<keyword evidence="1" id="KW-0812">Transmembrane</keyword>
<evidence type="ECO:0000256" key="1">
    <source>
        <dbReference type="SAM" id="Phobius"/>
    </source>
</evidence>
<dbReference type="Proteomes" id="UP000828390">
    <property type="component" value="Unassembled WGS sequence"/>
</dbReference>
<reference evidence="2" key="2">
    <citation type="submission" date="2020-11" db="EMBL/GenBank/DDBJ databases">
        <authorList>
            <person name="McCartney M.A."/>
            <person name="Auch B."/>
            <person name="Kono T."/>
            <person name="Mallez S."/>
            <person name="Becker A."/>
            <person name="Gohl D.M."/>
            <person name="Silverstein K.A.T."/>
            <person name="Koren S."/>
            <person name="Bechman K.B."/>
            <person name="Herman A."/>
            <person name="Abrahante J.E."/>
            <person name="Garbe J."/>
        </authorList>
    </citation>
    <scope>NUCLEOTIDE SEQUENCE</scope>
    <source>
        <strain evidence="2">Duluth1</strain>
        <tissue evidence="2">Whole animal</tissue>
    </source>
</reference>
<reference evidence="2" key="1">
    <citation type="journal article" date="2019" name="bioRxiv">
        <title>The Genome of the Zebra Mussel, Dreissena polymorpha: A Resource for Invasive Species Research.</title>
        <authorList>
            <person name="McCartney M.A."/>
            <person name="Auch B."/>
            <person name="Kono T."/>
            <person name="Mallez S."/>
            <person name="Zhang Y."/>
            <person name="Obille A."/>
            <person name="Becker A."/>
            <person name="Abrahante J.E."/>
            <person name="Garbe J."/>
            <person name="Badalamenti J.P."/>
            <person name="Herman A."/>
            <person name="Mangelson H."/>
            <person name="Liachko I."/>
            <person name="Sullivan S."/>
            <person name="Sone E.D."/>
            <person name="Koren S."/>
            <person name="Silverstein K.A.T."/>
            <person name="Beckman K.B."/>
            <person name="Gohl D.M."/>
        </authorList>
    </citation>
    <scope>NUCLEOTIDE SEQUENCE</scope>
    <source>
        <strain evidence="2">Duluth1</strain>
        <tissue evidence="2">Whole animal</tissue>
    </source>
</reference>